<evidence type="ECO:0000259" key="1">
    <source>
        <dbReference type="Pfam" id="PF07475"/>
    </source>
</evidence>
<accession>B4RBN9</accession>
<dbReference type="KEGG" id="pzu:PHZ_c0085"/>
<dbReference type="GO" id="GO:0006109">
    <property type="term" value="P:regulation of carbohydrate metabolic process"/>
    <property type="evidence" value="ECO:0007669"/>
    <property type="project" value="InterPro"/>
</dbReference>
<dbReference type="GO" id="GO:0000155">
    <property type="term" value="F:phosphorelay sensor kinase activity"/>
    <property type="evidence" value="ECO:0007669"/>
    <property type="project" value="InterPro"/>
</dbReference>
<dbReference type="eggNOG" id="COG1493">
    <property type="taxonomic scope" value="Bacteria"/>
</dbReference>
<feature type="domain" description="HPr kinase/phosphorylase C-terminal" evidence="1">
    <location>
        <begin position="17"/>
        <end position="79"/>
    </location>
</feature>
<dbReference type="Proteomes" id="UP000001868">
    <property type="component" value="Chromosome"/>
</dbReference>
<dbReference type="GO" id="GO:0005524">
    <property type="term" value="F:ATP binding"/>
    <property type="evidence" value="ECO:0007669"/>
    <property type="project" value="InterPro"/>
</dbReference>
<sequence>MIRHAGLVAQRIGGRWLGVLIEGPSGAGKSDLALRCLGGGFRLVADDRVVLWASGGRLFGRAPDALHGLIEVRGLDVVRTEALPLAEVGLVARLGEPERIPDPAFEDILGVRTPMLTTAAFEESAPAKLSRALSCFDAAHNRRI</sequence>
<dbReference type="InterPro" id="IPR027417">
    <property type="entry name" value="P-loop_NTPase"/>
</dbReference>
<evidence type="ECO:0000313" key="2">
    <source>
        <dbReference type="EMBL" id="ACG76499.1"/>
    </source>
</evidence>
<keyword evidence="2" id="KW-0808">Transferase</keyword>
<evidence type="ECO:0000313" key="3">
    <source>
        <dbReference type="Proteomes" id="UP000001868"/>
    </source>
</evidence>
<keyword evidence="3" id="KW-1185">Reference proteome</keyword>
<dbReference type="AlphaFoldDB" id="B4RBN9"/>
<keyword evidence="2" id="KW-0418">Kinase</keyword>
<gene>
    <name evidence="2" type="ordered locus">PHZ_c0085</name>
</gene>
<dbReference type="OrthoDB" id="8326226at2"/>
<dbReference type="RefSeq" id="WP_012520647.1">
    <property type="nucleotide sequence ID" value="NC_011144.1"/>
</dbReference>
<dbReference type="HOGENOM" id="CLU_052030_2_2_5"/>
<dbReference type="Pfam" id="PF07475">
    <property type="entry name" value="Hpr_kinase_C"/>
    <property type="match status" value="1"/>
</dbReference>
<dbReference type="SUPFAM" id="SSF53795">
    <property type="entry name" value="PEP carboxykinase-like"/>
    <property type="match status" value="1"/>
</dbReference>
<reference evidence="2 3" key="1">
    <citation type="journal article" date="2008" name="BMC Genomics">
        <title>Complete genome of Phenylobacterium zucineum - a novel facultative intracellular bacterium isolated from human erythroleukemia cell line K562.</title>
        <authorList>
            <person name="Luo Y."/>
            <person name="Xu X."/>
            <person name="Ding Z."/>
            <person name="Liu Z."/>
            <person name="Zhang B."/>
            <person name="Yan Z."/>
            <person name="Sun J."/>
            <person name="Hu S."/>
            <person name="Hu X."/>
        </authorList>
    </citation>
    <scope>NUCLEOTIDE SEQUENCE [LARGE SCALE GENOMIC DNA]</scope>
    <source>
        <strain evidence="2 3">HLK1</strain>
    </source>
</reference>
<dbReference type="InterPro" id="IPR011104">
    <property type="entry name" value="Hpr_kin/Pase_C"/>
</dbReference>
<name>B4RBN9_PHEZH</name>
<dbReference type="Gene3D" id="3.40.50.300">
    <property type="entry name" value="P-loop containing nucleotide triphosphate hydrolases"/>
    <property type="match status" value="1"/>
</dbReference>
<proteinExistence type="predicted"/>
<protein>
    <submittedName>
        <fullName evidence="2">Serine kinase of the HPr protein, regulates carbohydrate metabolism</fullName>
    </submittedName>
</protein>
<dbReference type="CDD" id="cd01918">
    <property type="entry name" value="HprK_C"/>
    <property type="match status" value="1"/>
</dbReference>
<dbReference type="EMBL" id="CP000747">
    <property type="protein sequence ID" value="ACG76499.1"/>
    <property type="molecule type" value="Genomic_DNA"/>
</dbReference>
<organism evidence="2 3">
    <name type="scientific">Phenylobacterium zucineum (strain HLK1)</name>
    <dbReference type="NCBI Taxonomy" id="450851"/>
    <lineage>
        <taxon>Bacteria</taxon>
        <taxon>Pseudomonadati</taxon>
        <taxon>Pseudomonadota</taxon>
        <taxon>Alphaproteobacteria</taxon>
        <taxon>Caulobacterales</taxon>
        <taxon>Caulobacteraceae</taxon>
        <taxon>Phenylobacterium</taxon>
    </lineage>
</organism>
<dbReference type="STRING" id="450851.PHZ_c0085"/>